<keyword evidence="2" id="KW-0805">Transcription regulation</keyword>
<dbReference type="InterPro" id="IPR039538">
    <property type="entry name" value="BetI_C"/>
</dbReference>
<keyword evidence="3" id="KW-0238">DNA-binding</keyword>
<dbReference type="Pfam" id="PF00440">
    <property type="entry name" value="TetR_N"/>
    <property type="match status" value="1"/>
</dbReference>
<keyword evidence="4" id="KW-0804">Transcription</keyword>
<organism evidence="5 6">
    <name type="scientific">Brevibacterium aurantiacum</name>
    <dbReference type="NCBI Taxonomy" id="273384"/>
    <lineage>
        <taxon>Bacteria</taxon>
        <taxon>Bacillati</taxon>
        <taxon>Actinomycetota</taxon>
        <taxon>Actinomycetes</taxon>
        <taxon>Micrococcales</taxon>
        <taxon>Brevibacteriaceae</taxon>
        <taxon>Brevibacterium</taxon>
    </lineage>
</organism>
<evidence type="ECO:0000256" key="3">
    <source>
        <dbReference type="ARBA" id="ARBA00023125"/>
    </source>
</evidence>
<dbReference type="PANTHER" id="PTHR30055:SF234">
    <property type="entry name" value="HTH-TYPE TRANSCRIPTIONAL REGULATOR BETI"/>
    <property type="match status" value="1"/>
</dbReference>
<proteinExistence type="predicted"/>
<dbReference type="InterPro" id="IPR001647">
    <property type="entry name" value="HTH_TetR"/>
</dbReference>
<dbReference type="InterPro" id="IPR009057">
    <property type="entry name" value="Homeodomain-like_sf"/>
</dbReference>
<keyword evidence="1" id="KW-0678">Repressor</keyword>
<comment type="caution">
    <text evidence="5">The sequence shown here is derived from an EMBL/GenBank/DDBJ whole genome shotgun (WGS) entry which is preliminary data.</text>
</comment>
<dbReference type="InterPro" id="IPR050109">
    <property type="entry name" value="HTH-type_TetR-like_transc_reg"/>
</dbReference>
<dbReference type="GO" id="GO:0000976">
    <property type="term" value="F:transcription cis-regulatory region binding"/>
    <property type="evidence" value="ECO:0007669"/>
    <property type="project" value="TreeGrafter"/>
</dbReference>
<evidence type="ECO:0000256" key="4">
    <source>
        <dbReference type="ARBA" id="ARBA00023163"/>
    </source>
</evidence>
<dbReference type="SUPFAM" id="SSF46689">
    <property type="entry name" value="Homeodomain-like"/>
    <property type="match status" value="1"/>
</dbReference>
<dbReference type="PANTHER" id="PTHR30055">
    <property type="entry name" value="HTH-TYPE TRANSCRIPTIONAL REGULATOR RUTR"/>
    <property type="match status" value="1"/>
</dbReference>
<dbReference type="EMBL" id="NRHA01000007">
    <property type="protein sequence ID" value="PCC54674.1"/>
    <property type="molecule type" value="Genomic_DNA"/>
</dbReference>
<dbReference type="Gene3D" id="1.10.357.10">
    <property type="entry name" value="Tetracycline Repressor, domain 2"/>
    <property type="match status" value="1"/>
</dbReference>
<evidence type="ECO:0000256" key="1">
    <source>
        <dbReference type="ARBA" id="ARBA00022491"/>
    </source>
</evidence>
<evidence type="ECO:0000313" key="6">
    <source>
        <dbReference type="Proteomes" id="UP000217881"/>
    </source>
</evidence>
<reference evidence="5 6" key="1">
    <citation type="journal article" date="2017" name="Elife">
        <title>Extensive horizontal gene transfer in cheese-associated bacteria.</title>
        <authorList>
            <person name="Bonham K.S."/>
            <person name="Wolfe B.E."/>
            <person name="Dutton R.J."/>
        </authorList>
    </citation>
    <scope>NUCLEOTIDE SEQUENCE [LARGE SCALE GENOMIC DNA]</scope>
    <source>
        <strain evidence="5 6">738_8</strain>
    </source>
</reference>
<dbReference type="RefSeq" id="WP_009882972.1">
    <property type="nucleotide sequence ID" value="NZ_AAGP01000012.1"/>
</dbReference>
<dbReference type="AlphaFoldDB" id="A0A2A3ZSZ7"/>
<dbReference type="InterPro" id="IPR036271">
    <property type="entry name" value="Tet_transcr_reg_TetR-rel_C_sf"/>
</dbReference>
<dbReference type="PROSITE" id="PS50977">
    <property type="entry name" value="HTH_TETR_2"/>
    <property type="match status" value="1"/>
</dbReference>
<accession>A0A2A3ZSZ7</accession>
<dbReference type="Pfam" id="PF13977">
    <property type="entry name" value="TetR_C_6"/>
    <property type="match status" value="1"/>
</dbReference>
<dbReference type="Proteomes" id="UP000217881">
    <property type="component" value="Unassembled WGS sequence"/>
</dbReference>
<evidence type="ECO:0000256" key="2">
    <source>
        <dbReference type="ARBA" id="ARBA00023015"/>
    </source>
</evidence>
<sequence>MSPRPQLPADEVEARRFAICEATLDEIVARGPEAVRMRDVASAAGVSVGAVQYYFASRDDLLVAAFSLHSVEVIAAIGHLSREASPWVQLQASFEAVPSVGGYARRSALWIELVAAARRNAVLASCVDEVFDSWRAHFSSIIDTGIREGEFDPLLPAESIVDVIIAQIDGFDLAVASGRRRLTPAQISAGLEATASALLRHT</sequence>
<dbReference type="GO" id="GO:0003700">
    <property type="term" value="F:DNA-binding transcription factor activity"/>
    <property type="evidence" value="ECO:0007669"/>
    <property type="project" value="TreeGrafter"/>
</dbReference>
<evidence type="ECO:0000313" key="5">
    <source>
        <dbReference type="EMBL" id="PCC54674.1"/>
    </source>
</evidence>
<gene>
    <name evidence="5" type="ORF">CIK59_03975</name>
</gene>
<name>A0A2A3ZSZ7_BREAU</name>
<dbReference type="SUPFAM" id="SSF48498">
    <property type="entry name" value="Tetracyclin repressor-like, C-terminal domain"/>
    <property type="match status" value="1"/>
</dbReference>
<protein>
    <submittedName>
        <fullName evidence="5">TetR/AcrR family transcriptional regulator</fullName>
    </submittedName>
</protein>